<name>A0A4R2L0S6_9FIRM</name>
<keyword evidence="18" id="KW-1185">Reference proteome</keyword>
<comment type="similarity">
    <text evidence="12 13">Belongs to the DnaG primase family.</text>
</comment>
<keyword evidence="7 12" id="KW-0863">Zinc-finger</keyword>
<dbReference type="AlphaFoldDB" id="A0A4R2L0S6"/>
<dbReference type="NCBIfam" id="TIGR01391">
    <property type="entry name" value="dnaG"/>
    <property type="match status" value="1"/>
</dbReference>
<dbReference type="FunFam" id="3.40.1360.10:FF:000002">
    <property type="entry name" value="DNA primase"/>
    <property type="match status" value="1"/>
</dbReference>
<dbReference type="PANTHER" id="PTHR30313">
    <property type="entry name" value="DNA PRIMASE"/>
    <property type="match status" value="1"/>
</dbReference>
<reference evidence="17 18" key="1">
    <citation type="submission" date="2019-03" db="EMBL/GenBank/DDBJ databases">
        <title>Genomic Encyclopedia of Type Strains, Phase IV (KMG-IV): sequencing the most valuable type-strain genomes for metagenomic binning, comparative biology and taxonomic classification.</title>
        <authorList>
            <person name="Goeker M."/>
        </authorList>
    </citation>
    <scope>NUCLEOTIDE SEQUENCE [LARGE SCALE GENOMIC DNA]</scope>
    <source>
        <strain evidence="17 18">DSM 102940</strain>
    </source>
</reference>
<protein>
    <recommendedName>
        <fullName evidence="12 13">DNA primase</fullName>
        <ecNumber evidence="12">2.7.7.101</ecNumber>
    </recommendedName>
</protein>
<dbReference type="HAMAP" id="MF_00974">
    <property type="entry name" value="DNA_primase_DnaG"/>
    <property type="match status" value="1"/>
</dbReference>
<dbReference type="Gene3D" id="1.10.860.10">
    <property type="entry name" value="DNAb Helicase, Chain A"/>
    <property type="match status" value="1"/>
</dbReference>
<evidence type="ECO:0000256" key="14">
    <source>
        <dbReference type="PIRSR" id="PIRSR002811-1"/>
    </source>
</evidence>
<dbReference type="InterPro" id="IPR007693">
    <property type="entry name" value="DNA_helicase_DnaB-like_N"/>
</dbReference>
<dbReference type="EMBL" id="SLWV01000001">
    <property type="protein sequence ID" value="TCO80024.1"/>
    <property type="molecule type" value="Genomic_DNA"/>
</dbReference>
<sequence length="619" mass="71538">MIDMGNNFDEKLIDEIKLRNDIVAVISKYVQLKKSGRNYVGLCPFHNEKTPSFMVSEENQFYHCFGCGEKGDIINFIMKAENLDFVDTVSLLGEWAGINFDKNSTSKQENEEIYRKNKVYEINREAALFYYKNLLDKKNGGLNYLLKRGLEIQTIKKFGLGYAHEDWEQLNKYLLCKGYNQNEIFMAGLVSEQKNKNGYYDRFRNRVMFPIINTTGKVIAFGGRVLGDFQPKYLNSPETPAFNKGNNLFGLNFAKNEVTQKHQIIVVEGYMDVISLYQNGIKNVTASLGTALTKNQANLLKRYAGEVVIAYDTDTAGQAATLRGLDVLREVGCKVRVLRLSQGKDPDEFVMKKGKVAFLEEVDNALSLIDYKIMLLKKENDLATTEGSVKFVKSITKILKGLTSPVEMDAYIKKIALESRISIEAIKSEIYGNNKYDRRNNEKKQILDGNKYRSKHDRYTNKYEIQPLKPIEKNGHLEAQRCLLKLMTANKEIFYKVKIVISYEDFVDETYKKIAQILYELYEKDDSVDLEKISNQLNIKEIAILHDINHCIVPKENVEKALIDYVNSIQKHKFKNMKVDMEDELKQLEKVENKTKEQIVRIRELCIDYEKLMKELKKL</sequence>
<gene>
    <name evidence="12" type="primary">dnaG</name>
    <name evidence="17" type="ORF">EV214_101261</name>
</gene>
<dbReference type="GO" id="GO:1990077">
    <property type="term" value="C:primosome complex"/>
    <property type="evidence" value="ECO:0007669"/>
    <property type="project" value="UniProtKB-KW"/>
</dbReference>
<dbReference type="InterPro" id="IPR037068">
    <property type="entry name" value="DNA_primase_core_N_sf"/>
</dbReference>
<dbReference type="Pfam" id="PF01807">
    <property type="entry name" value="Zn_ribbon_DnaG"/>
    <property type="match status" value="1"/>
</dbReference>
<comment type="subunit">
    <text evidence="12">Monomer. Interacts with DnaB.</text>
</comment>
<evidence type="ECO:0000256" key="4">
    <source>
        <dbReference type="ARBA" id="ARBA00022695"/>
    </source>
</evidence>
<dbReference type="FunFam" id="3.90.980.10:FF:000001">
    <property type="entry name" value="DNA primase"/>
    <property type="match status" value="1"/>
</dbReference>
<dbReference type="FunFam" id="3.90.580.10:FF:000001">
    <property type="entry name" value="DNA primase"/>
    <property type="match status" value="1"/>
</dbReference>
<dbReference type="EC" id="2.7.7.101" evidence="12"/>
<comment type="domain">
    <text evidence="12">Contains an N-terminal zinc-binding domain, a central core domain that contains the primase activity, and a C-terminal DnaB-binding domain.</text>
</comment>
<dbReference type="Gene3D" id="3.40.1360.10">
    <property type="match status" value="1"/>
</dbReference>
<keyword evidence="4 12" id="KW-0548">Nucleotidyltransferase</keyword>
<dbReference type="GO" id="GO:0006269">
    <property type="term" value="P:DNA replication, synthesis of primer"/>
    <property type="evidence" value="ECO:0007669"/>
    <property type="project" value="UniProtKB-UniRule"/>
</dbReference>
<keyword evidence="3 12" id="KW-0808">Transferase</keyword>
<dbReference type="InterPro" id="IPR006295">
    <property type="entry name" value="DNA_primase_DnaG"/>
</dbReference>
<dbReference type="SUPFAM" id="SSF57783">
    <property type="entry name" value="Zinc beta-ribbon"/>
    <property type="match status" value="1"/>
</dbReference>
<dbReference type="GO" id="GO:0005524">
    <property type="term" value="F:ATP binding"/>
    <property type="evidence" value="ECO:0007669"/>
    <property type="project" value="InterPro"/>
</dbReference>
<dbReference type="InterPro" id="IPR002694">
    <property type="entry name" value="Znf_CHC2"/>
</dbReference>
<evidence type="ECO:0000256" key="9">
    <source>
        <dbReference type="ARBA" id="ARBA00022842"/>
    </source>
</evidence>
<feature type="coiled-coil region" evidence="15">
    <location>
        <begin position="571"/>
        <end position="605"/>
    </location>
</feature>
<dbReference type="PANTHER" id="PTHR30313:SF2">
    <property type="entry name" value="DNA PRIMASE"/>
    <property type="match status" value="1"/>
</dbReference>
<evidence type="ECO:0000256" key="3">
    <source>
        <dbReference type="ARBA" id="ARBA00022679"/>
    </source>
</evidence>
<keyword evidence="6 12" id="KW-0479">Metal-binding</keyword>
<dbReference type="Pfam" id="PF10410">
    <property type="entry name" value="DnaB_bind"/>
    <property type="match status" value="1"/>
</dbReference>
<dbReference type="InterPro" id="IPR006171">
    <property type="entry name" value="TOPRIM_dom"/>
</dbReference>
<evidence type="ECO:0000313" key="18">
    <source>
        <dbReference type="Proteomes" id="UP000294919"/>
    </source>
</evidence>
<evidence type="ECO:0000256" key="10">
    <source>
        <dbReference type="ARBA" id="ARBA00023125"/>
    </source>
</evidence>
<dbReference type="Gene3D" id="3.90.980.10">
    <property type="entry name" value="DNA primase, catalytic core, N-terminal domain"/>
    <property type="match status" value="1"/>
</dbReference>
<feature type="zinc finger region" description="CHC2-type" evidence="12 14">
    <location>
        <begin position="43"/>
        <end position="67"/>
    </location>
</feature>
<dbReference type="PROSITE" id="PS50880">
    <property type="entry name" value="TOPRIM"/>
    <property type="match status" value="1"/>
</dbReference>
<dbReference type="GO" id="GO:0008270">
    <property type="term" value="F:zinc ion binding"/>
    <property type="evidence" value="ECO:0007669"/>
    <property type="project" value="UniProtKB-UniRule"/>
</dbReference>
<dbReference type="GO" id="GO:0003677">
    <property type="term" value="F:DNA binding"/>
    <property type="evidence" value="ECO:0007669"/>
    <property type="project" value="UniProtKB-KW"/>
</dbReference>
<evidence type="ECO:0000256" key="2">
    <source>
        <dbReference type="ARBA" id="ARBA00022515"/>
    </source>
</evidence>
<dbReference type="InterPro" id="IPR030846">
    <property type="entry name" value="DnaG_bac"/>
</dbReference>
<dbReference type="SUPFAM" id="SSF48024">
    <property type="entry name" value="N-terminal domain of DnaB helicase"/>
    <property type="match status" value="1"/>
</dbReference>
<evidence type="ECO:0000256" key="15">
    <source>
        <dbReference type="SAM" id="Coils"/>
    </source>
</evidence>
<dbReference type="Gene3D" id="3.90.580.10">
    <property type="entry name" value="Zinc finger, CHC2-type domain"/>
    <property type="match status" value="1"/>
</dbReference>
<comment type="function">
    <text evidence="12 13">RNA polymerase that catalyzes the synthesis of short RNA molecules used as primers for DNA polymerase during DNA replication.</text>
</comment>
<dbReference type="Proteomes" id="UP000294919">
    <property type="component" value="Unassembled WGS sequence"/>
</dbReference>
<comment type="cofactor">
    <cofactor evidence="12 13 14">
        <name>Zn(2+)</name>
        <dbReference type="ChEBI" id="CHEBI:29105"/>
    </cofactor>
    <text evidence="12 13 14">Binds 1 zinc ion per monomer.</text>
</comment>
<evidence type="ECO:0000313" key="17">
    <source>
        <dbReference type="EMBL" id="TCO80024.1"/>
    </source>
</evidence>
<keyword evidence="10 12" id="KW-0238">DNA-binding</keyword>
<keyword evidence="9" id="KW-0460">Magnesium</keyword>
<dbReference type="GO" id="GO:0005737">
    <property type="term" value="C:cytoplasm"/>
    <property type="evidence" value="ECO:0007669"/>
    <property type="project" value="TreeGrafter"/>
</dbReference>
<evidence type="ECO:0000256" key="5">
    <source>
        <dbReference type="ARBA" id="ARBA00022705"/>
    </source>
</evidence>
<dbReference type="Pfam" id="PF08275">
    <property type="entry name" value="DNAG_N"/>
    <property type="match status" value="1"/>
</dbReference>
<keyword evidence="8 12" id="KW-0862">Zinc</keyword>
<comment type="caution">
    <text evidence="17">The sequence shown here is derived from an EMBL/GenBank/DDBJ whole genome shotgun (WGS) entry which is preliminary data.</text>
</comment>
<keyword evidence="2 12" id="KW-0639">Primosome</keyword>
<dbReference type="SUPFAM" id="SSF56731">
    <property type="entry name" value="DNA primase core"/>
    <property type="match status" value="1"/>
</dbReference>
<evidence type="ECO:0000256" key="1">
    <source>
        <dbReference type="ARBA" id="ARBA00022478"/>
    </source>
</evidence>
<evidence type="ECO:0000256" key="11">
    <source>
        <dbReference type="ARBA" id="ARBA00023163"/>
    </source>
</evidence>
<feature type="domain" description="Toprim" evidence="16">
    <location>
        <begin position="262"/>
        <end position="343"/>
    </location>
</feature>
<dbReference type="CDD" id="cd03364">
    <property type="entry name" value="TOPRIM_DnaG_primases"/>
    <property type="match status" value="1"/>
</dbReference>
<dbReference type="Pfam" id="PF00772">
    <property type="entry name" value="DnaB"/>
    <property type="match status" value="1"/>
</dbReference>
<evidence type="ECO:0000256" key="7">
    <source>
        <dbReference type="ARBA" id="ARBA00022771"/>
    </source>
</evidence>
<dbReference type="PIRSF" id="PIRSF002811">
    <property type="entry name" value="DnaG"/>
    <property type="match status" value="1"/>
</dbReference>
<dbReference type="InterPro" id="IPR016136">
    <property type="entry name" value="DNA_helicase_N/primase_C"/>
</dbReference>
<dbReference type="GO" id="GO:0000428">
    <property type="term" value="C:DNA-directed RNA polymerase complex"/>
    <property type="evidence" value="ECO:0007669"/>
    <property type="project" value="UniProtKB-KW"/>
</dbReference>
<keyword evidence="15" id="KW-0175">Coiled coil</keyword>
<evidence type="ECO:0000256" key="13">
    <source>
        <dbReference type="PIRNR" id="PIRNR002811"/>
    </source>
</evidence>
<dbReference type="InterPro" id="IPR050219">
    <property type="entry name" value="DnaG_primase"/>
</dbReference>
<accession>A0A4R2L0S6</accession>
<evidence type="ECO:0000256" key="12">
    <source>
        <dbReference type="HAMAP-Rule" id="MF_00974"/>
    </source>
</evidence>
<comment type="catalytic activity">
    <reaction evidence="12">
        <text>ssDNA + n NTP = ssDNA/pppN(pN)n-1 hybrid + (n-1) diphosphate.</text>
        <dbReference type="EC" id="2.7.7.101"/>
    </reaction>
</comment>
<evidence type="ECO:0000256" key="6">
    <source>
        <dbReference type="ARBA" id="ARBA00022723"/>
    </source>
</evidence>
<keyword evidence="11 12" id="KW-0804">Transcription</keyword>
<dbReference type="GO" id="GO:0003678">
    <property type="term" value="F:DNA helicase activity"/>
    <property type="evidence" value="ECO:0007669"/>
    <property type="project" value="InterPro"/>
</dbReference>
<dbReference type="GO" id="GO:0003899">
    <property type="term" value="F:DNA-directed RNA polymerase activity"/>
    <property type="evidence" value="ECO:0007669"/>
    <property type="project" value="UniProtKB-UniRule"/>
</dbReference>
<evidence type="ECO:0000256" key="8">
    <source>
        <dbReference type="ARBA" id="ARBA00022833"/>
    </source>
</evidence>
<dbReference type="SMART" id="SM00400">
    <property type="entry name" value="ZnF_CHCC"/>
    <property type="match status" value="1"/>
</dbReference>
<dbReference type="Pfam" id="PF13155">
    <property type="entry name" value="Toprim_2"/>
    <property type="match status" value="1"/>
</dbReference>
<organism evidence="17 18">
    <name type="scientific">Marinisporobacter balticus</name>
    <dbReference type="NCBI Taxonomy" id="2018667"/>
    <lineage>
        <taxon>Bacteria</taxon>
        <taxon>Bacillati</taxon>
        <taxon>Bacillota</taxon>
        <taxon>Clostridia</taxon>
        <taxon>Peptostreptococcales</taxon>
        <taxon>Thermotaleaceae</taxon>
        <taxon>Marinisporobacter</taxon>
    </lineage>
</organism>
<dbReference type="InterPro" id="IPR034151">
    <property type="entry name" value="TOPRIM_DnaG_bac"/>
</dbReference>
<dbReference type="InterPro" id="IPR036185">
    <property type="entry name" value="DNA_heli_DnaB-like_N_sf"/>
</dbReference>
<dbReference type="SMART" id="SM00493">
    <property type="entry name" value="TOPRIM"/>
    <property type="match status" value="1"/>
</dbReference>
<keyword evidence="5 12" id="KW-0235">DNA replication</keyword>
<dbReference type="InterPro" id="IPR013264">
    <property type="entry name" value="DNAG_N"/>
</dbReference>
<evidence type="ECO:0000259" key="16">
    <source>
        <dbReference type="PROSITE" id="PS50880"/>
    </source>
</evidence>
<proteinExistence type="inferred from homology"/>
<keyword evidence="1 12" id="KW-0240">DNA-directed RNA polymerase</keyword>
<dbReference type="InterPro" id="IPR019475">
    <property type="entry name" value="DNA_primase_DnaB-bd"/>
</dbReference>
<dbReference type="InterPro" id="IPR036977">
    <property type="entry name" value="DNA_primase_Znf_CHC2"/>
</dbReference>